<keyword evidence="2" id="KW-0808">Transferase</keyword>
<comment type="caution">
    <text evidence="2">The sequence shown here is derived from an EMBL/GenBank/DDBJ whole genome shotgun (WGS) entry which is preliminary data.</text>
</comment>
<sequence length="492" mass="56202">MKKLIQLGGRGLRYIRKYGLARLYCKVIERKRRNQAEEGYDAWLAAQLPDGETERRQKETRFPYEPCISILVPAYETPETFLRQMIESVLSQSYGKLELCIADGSPSDKVERVVREYEEQDGRIRYRHLAENLGISDNTNAALTLASGDYVGLLDHDDLLLPGALFEILRALNENGGADAVYTDEDKVNMELTRHFQPHFKPDYNQEYLRSNNYICHFFVVRRRIALEVGGFREEFDGAQDHDFIFRCTEKADRVLHVSKVLYSWRSHEASTATNPESKLYAYEAGKRAVAAHLGRTGRSGQVQDTENYGFYRVCYPGSPAILKNSLKKFDGQTEVKVVYYDKACNISVTIFGKERYMLFVHVQNPEKNRIRVQKQFFETLKACCDRPDAGLACARVYDAGKRLTSDIRMRGVQDPFSDGMKGLKAGYTGYNHRATLQQELETPTDCFLVRTDVWKACVPESGGVSVEELAANLTASGYHIYYEPWAVMYEG</sequence>
<keyword evidence="3" id="KW-1185">Reference proteome</keyword>
<proteinExistence type="predicted"/>
<dbReference type="Pfam" id="PF00535">
    <property type="entry name" value="Glycos_transf_2"/>
    <property type="match status" value="1"/>
</dbReference>
<evidence type="ECO:0000313" key="2">
    <source>
        <dbReference type="EMBL" id="MCU6696463.1"/>
    </source>
</evidence>
<dbReference type="PANTHER" id="PTHR22916">
    <property type="entry name" value="GLYCOSYLTRANSFERASE"/>
    <property type="match status" value="1"/>
</dbReference>
<reference evidence="2 3" key="1">
    <citation type="journal article" date="2021" name="ISME Commun">
        <title>Automated analysis of genomic sequences facilitates high-throughput and comprehensive description of bacteria.</title>
        <authorList>
            <person name="Hitch T.C.A."/>
        </authorList>
    </citation>
    <scope>NUCLEOTIDE SEQUENCE [LARGE SCALE GENOMIC DNA]</scope>
    <source>
        <strain evidence="2 3">Sanger_04</strain>
    </source>
</reference>
<dbReference type="EC" id="2.4.-.-" evidence="2"/>
<dbReference type="SUPFAM" id="SSF53448">
    <property type="entry name" value="Nucleotide-diphospho-sugar transferases"/>
    <property type="match status" value="1"/>
</dbReference>
<protein>
    <submittedName>
        <fullName evidence="2">Glycosyltransferase</fullName>
        <ecNumber evidence="2">2.4.-.-</ecNumber>
    </submittedName>
</protein>
<dbReference type="Proteomes" id="UP001652461">
    <property type="component" value="Unassembled WGS sequence"/>
</dbReference>
<organism evidence="2 3">
    <name type="scientific">Laedolimicola ammoniilytica</name>
    <dbReference type="NCBI Taxonomy" id="2981771"/>
    <lineage>
        <taxon>Bacteria</taxon>
        <taxon>Bacillati</taxon>
        <taxon>Bacillota</taxon>
        <taxon>Clostridia</taxon>
        <taxon>Lachnospirales</taxon>
        <taxon>Lachnospiraceae</taxon>
        <taxon>Laedolimicola</taxon>
    </lineage>
</organism>
<dbReference type="CDD" id="cd04184">
    <property type="entry name" value="GT2_RfbC_Mx_like"/>
    <property type="match status" value="1"/>
</dbReference>
<dbReference type="RefSeq" id="WP_158362772.1">
    <property type="nucleotide sequence ID" value="NZ_JAOQKC010000006.1"/>
</dbReference>
<keyword evidence="2" id="KW-0328">Glycosyltransferase</keyword>
<evidence type="ECO:0000259" key="1">
    <source>
        <dbReference type="Pfam" id="PF00535"/>
    </source>
</evidence>
<gene>
    <name evidence="2" type="ORF">OCV63_06065</name>
</gene>
<accession>A0ABT2RVY1</accession>
<name>A0ABT2RVY1_9FIRM</name>
<dbReference type="PANTHER" id="PTHR22916:SF3">
    <property type="entry name" value="UDP-GLCNAC:BETAGAL BETA-1,3-N-ACETYLGLUCOSAMINYLTRANSFERASE-LIKE PROTEIN 1"/>
    <property type="match status" value="1"/>
</dbReference>
<dbReference type="GO" id="GO:0016757">
    <property type="term" value="F:glycosyltransferase activity"/>
    <property type="evidence" value="ECO:0007669"/>
    <property type="project" value="UniProtKB-KW"/>
</dbReference>
<dbReference type="InterPro" id="IPR029044">
    <property type="entry name" value="Nucleotide-diphossugar_trans"/>
</dbReference>
<dbReference type="EMBL" id="JAOQKC010000006">
    <property type="protein sequence ID" value="MCU6696463.1"/>
    <property type="molecule type" value="Genomic_DNA"/>
</dbReference>
<evidence type="ECO:0000313" key="3">
    <source>
        <dbReference type="Proteomes" id="UP001652461"/>
    </source>
</evidence>
<dbReference type="InterPro" id="IPR001173">
    <property type="entry name" value="Glyco_trans_2-like"/>
</dbReference>
<feature type="domain" description="Glycosyltransferase 2-like" evidence="1">
    <location>
        <begin position="69"/>
        <end position="226"/>
    </location>
</feature>
<dbReference type="Gene3D" id="3.90.550.10">
    <property type="entry name" value="Spore Coat Polysaccharide Biosynthesis Protein SpsA, Chain A"/>
    <property type="match status" value="1"/>
</dbReference>